<dbReference type="OrthoDB" id="332863at2759"/>
<dbReference type="PANTHER" id="PTHR43546:SF7">
    <property type="entry name" value="METALLO-BETA-LACTAMASE DOMAIN-CONTAINING PROTEIN"/>
    <property type="match status" value="1"/>
</dbReference>
<dbReference type="Proteomes" id="UP000233524">
    <property type="component" value="Unassembled WGS sequence"/>
</dbReference>
<dbReference type="Gene3D" id="3.60.15.10">
    <property type="entry name" value="Ribonuclease Z/Hydroxyacylglutathione hydrolase-like"/>
    <property type="match status" value="1"/>
</dbReference>
<dbReference type="InParanoid" id="A0A2N3NFH7"/>
<comment type="caution">
    <text evidence="3">The sequence shown here is derived from an EMBL/GenBank/DDBJ whole genome shotgun (WGS) entry which is preliminary data.</text>
</comment>
<feature type="domain" description="Metallo-beta-lactamase" evidence="2">
    <location>
        <begin position="68"/>
        <end position="305"/>
    </location>
</feature>
<accession>A0A2N3NFH7</accession>
<dbReference type="InterPro" id="IPR036866">
    <property type="entry name" value="RibonucZ/Hydroxyglut_hydro"/>
</dbReference>
<dbReference type="Pfam" id="PF12706">
    <property type="entry name" value="Lactamase_B_2"/>
    <property type="match status" value="1"/>
</dbReference>
<evidence type="ECO:0000256" key="1">
    <source>
        <dbReference type="SAM" id="MobiDB-lite"/>
    </source>
</evidence>
<protein>
    <recommendedName>
        <fullName evidence="2">Metallo-beta-lactamase domain-containing protein</fullName>
    </recommendedName>
</protein>
<sequence length="356" mass="39504">MTMRPLQYLHLDPTARPQLLKSDKRSTPPLDDFPVKKSHASPNSEGGENARVLFIGTATTVIEWHGLRILTDPNFLHAGDHVHLGPGVNAERVTNPAVDLDQLPPVDVVLLSHYHADHFDQLVEESLNRDFPIVTTPHAKGCLASGQLKNDPFRNVTELDFFESLILLAPKSDGQKRPVVKVTGMPGKHVPPGPLAVANDILHAVPPTNGWMVELGYSDDIPSPVDKEIATGYRIYISGDTLFVDDLKQIPEWLDSKRIDLMLIHLGGTTIPGPSAPLVMVTMDAKQGIQLMRLVDPDITIPIHYDDYNVFLSSLDDFKKEIEQENMSHRVVYLERGDEFKFHVGAPPVGHKIGTY</sequence>
<proteinExistence type="predicted"/>
<keyword evidence="4" id="KW-1185">Reference proteome</keyword>
<name>A0A2N3NFH7_9PEZI</name>
<dbReference type="AlphaFoldDB" id="A0A2N3NFH7"/>
<organism evidence="3 4">
    <name type="scientific">Lomentospora prolificans</name>
    <dbReference type="NCBI Taxonomy" id="41688"/>
    <lineage>
        <taxon>Eukaryota</taxon>
        <taxon>Fungi</taxon>
        <taxon>Dikarya</taxon>
        <taxon>Ascomycota</taxon>
        <taxon>Pezizomycotina</taxon>
        <taxon>Sordariomycetes</taxon>
        <taxon>Hypocreomycetidae</taxon>
        <taxon>Microascales</taxon>
        <taxon>Microascaceae</taxon>
        <taxon>Lomentospora</taxon>
    </lineage>
</organism>
<dbReference type="EMBL" id="NLAX01000008">
    <property type="protein sequence ID" value="PKS11161.1"/>
    <property type="molecule type" value="Genomic_DNA"/>
</dbReference>
<dbReference type="InterPro" id="IPR001279">
    <property type="entry name" value="Metallo-B-lactamas"/>
</dbReference>
<dbReference type="InterPro" id="IPR050114">
    <property type="entry name" value="UPF0173_UPF0282_UlaG_hydrolase"/>
</dbReference>
<feature type="region of interest" description="Disordered" evidence="1">
    <location>
        <begin position="12"/>
        <end position="47"/>
    </location>
</feature>
<reference evidence="3 4" key="1">
    <citation type="journal article" date="2017" name="G3 (Bethesda)">
        <title>First Draft Genome Sequence of the Pathogenic Fungus Lomentospora prolificans (Formerly Scedosporium prolificans).</title>
        <authorList>
            <person name="Luo R."/>
            <person name="Zimin A."/>
            <person name="Workman R."/>
            <person name="Fan Y."/>
            <person name="Pertea G."/>
            <person name="Grossman N."/>
            <person name="Wear M.P."/>
            <person name="Jia B."/>
            <person name="Miller H."/>
            <person name="Casadevall A."/>
            <person name="Timp W."/>
            <person name="Zhang S.X."/>
            <person name="Salzberg S.L."/>
        </authorList>
    </citation>
    <scope>NUCLEOTIDE SEQUENCE [LARGE SCALE GENOMIC DNA]</scope>
    <source>
        <strain evidence="3 4">JHH-5317</strain>
    </source>
</reference>
<dbReference type="PANTHER" id="PTHR43546">
    <property type="entry name" value="UPF0173 METAL-DEPENDENT HYDROLASE MJ1163-RELATED"/>
    <property type="match status" value="1"/>
</dbReference>
<dbReference type="VEuPathDB" id="FungiDB:jhhlp_002922"/>
<gene>
    <name evidence="3" type="ORF">jhhlp_002922</name>
</gene>
<evidence type="ECO:0000313" key="3">
    <source>
        <dbReference type="EMBL" id="PKS11161.1"/>
    </source>
</evidence>
<evidence type="ECO:0000259" key="2">
    <source>
        <dbReference type="Pfam" id="PF12706"/>
    </source>
</evidence>
<dbReference type="SUPFAM" id="SSF56281">
    <property type="entry name" value="Metallo-hydrolase/oxidoreductase"/>
    <property type="match status" value="1"/>
</dbReference>
<evidence type="ECO:0000313" key="4">
    <source>
        <dbReference type="Proteomes" id="UP000233524"/>
    </source>
</evidence>